<reference evidence="1" key="1">
    <citation type="submission" date="2023-06" db="EMBL/GenBank/DDBJ databases">
        <authorList>
            <person name="Kurt Z."/>
        </authorList>
    </citation>
    <scope>NUCLEOTIDE SEQUENCE</scope>
</reference>
<dbReference type="Proteomes" id="UP001642409">
    <property type="component" value="Unassembled WGS sequence"/>
</dbReference>
<dbReference type="EMBL" id="CAXDID020000066">
    <property type="protein sequence ID" value="CAL6012573.1"/>
    <property type="molecule type" value="Genomic_DNA"/>
</dbReference>
<dbReference type="EMBL" id="CATOUU010000747">
    <property type="protein sequence ID" value="CAI9945662.1"/>
    <property type="molecule type" value="Genomic_DNA"/>
</dbReference>
<gene>
    <name evidence="2" type="ORF">HINF_LOCUS23372</name>
    <name evidence="1" type="ORF">HINF_LOCUS33307</name>
</gene>
<evidence type="ECO:0000313" key="3">
    <source>
        <dbReference type="Proteomes" id="UP001642409"/>
    </source>
</evidence>
<evidence type="ECO:0000313" key="1">
    <source>
        <dbReference type="EMBL" id="CAI9945662.1"/>
    </source>
</evidence>
<reference evidence="2 3" key="2">
    <citation type="submission" date="2024-07" db="EMBL/GenBank/DDBJ databases">
        <authorList>
            <person name="Akdeniz Z."/>
        </authorList>
    </citation>
    <scope>NUCLEOTIDE SEQUENCE [LARGE SCALE GENOMIC DNA]</scope>
</reference>
<evidence type="ECO:0000313" key="2">
    <source>
        <dbReference type="EMBL" id="CAL6012573.1"/>
    </source>
</evidence>
<organism evidence="1">
    <name type="scientific">Hexamita inflata</name>
    <dbReference type="NCBI Taxonomy" id="28002"/>
    <lineage>
        <taxon>Eukaryota</taxon>
        <taxon>Metamonada</taxon>
        <taxon>Diplomonadida</taxon>
        <taxon>Hexamitidae</taxon>
        <taxon>Hexamitinae</taxon>
        <taxon>Hexamita</taxon>
    </lineage>
</organism>
<protein>
    <submittedName>
        <fullName evidence="2">Hypothetical_protein</fullName>
    </submittedName>
</protein>
<accession>A0AA86Q429</accession>
<name>A0AA86Q429_9EUKA</name>
<dbReference type="AlphaFoldDB" id="A0AA86Q429"/>
<comment type="caution">
    <text evidence="1">The sequence shown here is derived from an EMBL/GenBank/DDBJ whole genome shotgun (WGS) entry which is preliminary data.</text>
</comment>
<proteinExistence type="predicted"/>
<sequence>MLNVKRTETQLVLWSSPSGIYRKIHFKDLNRLGFAKIVIQKLLIYQFVTQLTNNQQSKVIRLLFISYYAALYEDLIKLNLSAIANFLGLINKRNGVLVKYIKFDAILRSSRLNFGIQLKSTIISPISQIQDICNNKLEFRLSSIFNNLVEQAGAFTCLELLGDYSLRCYQPSIVQVSLVYQTIKLALFDTDLQMKNNFKEINIRSLYYQDTIQPLKQYQLLVTSWLFINQCNLAFRVLRFEHIMSQADFN</sequence>
<keyword evidence="3" id="KW-1185">Reference proteome</keyword>